<dbReference type="PANTHER" id="PTHR43443:SF1">
    <property type="entry name" value="3-HEXULOSE-6-PHOSPHATE ISOMERASE"/>
    <property type="match status" value="1"/>
</dbReference>
<keyword evidence="4" id="KW-1185">Reference proteome</keyword>
<dbReference type="GO" id="GO:1901135">
    <property type="term" value="P:carbohydrate derivative metabolic process"/>
    <property type="evidence" value="ECO:0007669"/>
    <property type="project" value="InterPro"/>
</dbReference>
<dbReference type="PROSITE" id="PS51464">
    <property type="entry name" value="SIS"/>
    <property type="match status" value="1"/>
</dbReference>
<dbReference type="GO" id="GO:0043800">
    <property type="term" value="F:6-phospho-3-hexuloisomerase activity"/>
    <property type="evidence" value="ECO:0007669"/>
    <property type="project" value="UniProtKB-EC"/>
</dbReference>
<dbReference type="AlphaFoldDB" id="A0A7W8CXA7"/>
<evidence type="ECO:0000259" key="2">
    <source>
        <dbReference type="PROSITE" id="PS51464"/>
    </source>
</evidence>
<dbReference type="RefSeq" id="WP_183326565.1">
    <property type="nucleotide sequence ID" value="NZ_JACHHK010000001.1"/>
</dbReference>
<dbReference type="CDD" id="cd05005">
    <property type="entry name" value="SIS_PHI"/>
    <property type="match status" value="1"/>
</dbReference>
<reference evidence="3 4" key="1">
    <citation type="submission" date="2020-08" db="EMBL/GenBank/DDBJ databases">
        <title>Genomic Encyclopedia of Type Strains, Phase IV (KMG-IV): sequencing the most valuable type-strain genomes for metagenomic binning, comparative biology and taxonomic classification.</title>
        <authorList>
            <person name="Goeker M."/>
        </authorList>
    </citation>
    <scope>NUCLEOTIDE SEQUENCE [LARGE SCALE GENOMIC DNA]</scope>
    <source>
        <strain evidence="3 4">DSM 25799</strain>
    </source>
</reference>
<sequence>MNELLTINQELKKASKKITDAQIDAFIDAVDSHDRIFVYGTGRSGLMLKALAMRLMQIGRTAYVVGETTTPSVGKGDLLIVASASGETQSVVNAADNGAKQGVDVLVITGDKPSSLSRNHKPLIQIESASKYAESAVSVQPLGSLFEQMLLMIFDAVILKMSEKSADTNKKMAQRHASIE</sequence>
<accession>A0A7W8CXA7</accession>
<dbReference type="NCBIfam" id="TIGR03127">
    <property type="entry name" value="RuMP_HxlB"/>
    <property type="match status" value="1"/>
</dbReference>
<comment type="similarity">
    <text evidence="1">Belongs to the SIS family. PHI subfamily.</text>
</comment>
<dbReference type="InterPro" id="IPR017552">
    <property type="entry name" value="PHI/rmpB"/>
</dbReference>
<dbReference type="SUPFAM" id="SSF53697">
    <property type="entry name" value="SIS domain"/>
    <property type="match status" value="1"/>
</dbReference>
<dbReference type="Pfam" id="PF01380">
    <property type="entry name" value="SIS"/>
    <property type="match status" value="1"/>
</dbReference>
<dbReference type="EMBL" id="JACHHK010000001">
    <property type="protein sequence ID" value="MBB5182119.1"/>
    <property type="molecule type" value="Genomic_DNA"/>
</dbReference>
<name>A0A7W8CXA7_9FIRM</name>
<dbReference type="PANTHER" id="PTHR43443">
    <property type="entry name" value="3-HEXULOSE-6-PHOSPHATE ISOMERASE"/>
    <property type="match status" value="1"/>
</dbReference>
<dbReference type="Gene3D" id="3.40.50.10490">
    <property type="entry name" value="Glucose-6-phosphate isomerase like protein, domain 1"/>
    <property type="match status" value="1"/>
</dbReference>
<protein>
    <submittedName>
        <fullName evidence="3">6-phospho-3-hexuloisomerase</fullName>
        <ecNumber evidence="3">5.3.1.27</ecNumber>
    </submittedName>
</protein>
<evidence type="ECO:0000313" key="3">
    <source>
        <dbReference type="EMBL" id="MBB5182119.1"/>
    </source>
</evidence>
<dbReference type="GO" id="GO:0097367">
    <property type="term" value="F:carbohydrate derivative binding"/>
    <property type="evidence" value="ECO:0007669"/>
    <property type="project" value="InterPro"/>
</dbReference>
<dbReference type="EC" id="5.3.1.27" evidence="3"/>
<dbReference type="InterPro" id="IPR001347">
    <property type="entry name" value="SIS_dom"/>
</dbReference>
<gene>
    <name evidence="3" type="ORF">HNQ47_000122</name>
</gene>
<dbReference type="InterPro" id="IPR046348">
    <property type="entry name" value="SIS_dom_sf"/>
</dbReference>
<keyword evidence="3" id="KW-0413">Isomerase</keyword>
<comment type="caution">
    <text evidence="3">The sequence shown here is derived from an EMBL/GenBank/DDBJ whole genome shotgun (WGS) entry which is preliminary data.</text>
</comment>
<feature type="domain" description="SIS" evidence="2">
    <location>
        <begin position="26"/>
        <end position="167"/>
    </location>
</feature>
<organism evidence="3 4">
    <name type="scientific">Catenisphaera adipataccumulans</name>
    <dbReference type="NCBI Taxonomy" id="700500"/>
    <lineage>
        <taxon>Bacteria</taxon>
        <taxon>Bacillati</taxon>
        <taxon>Bacillota</taxon>
        <taxon>Erysipelotrichia</taxon>
        <taxon>Erysipelotrichales</taxon>
        <taxon>Erysipelotrichaceae</taxon>
        <taxon>Catenisphaera</taxon>
    </lineage>
</organism>
<evidence type="ECO:0000313" key="4">
    <source>
        <dbReference type="Proteomes" id="UP000539953"/>
    </source>
</evidence>
<evidence type="ECO:0000256" key="1">
    <source>
        <dbReference type="ARBA" id="ARBA00009235"/>
    </source>
</evidence>
<dbReference type="Proteomes" id="UP000539953">
    <property type="component" value="Unassembled WGS sequence"/>
</dbReference>
<proteinExistence type="inferred from homology"/>